<gene>
    <name evidence="2" type="ORF">HHA03_07820</name>
    <name evidence="3" type="ORF">SAMN05421839_10678</name>
</gene>
<keyword evidence="5" id="KW-1185">Reference proteome</keyword>
<dbReference type="Proteomes" id="UP000242243">
    <property type="component" value="Unassembled WGS sequence"/>
</dbReference>
<name>A0A1I5MTY1_9BACI</name>
<dbReference type="RefSeq" id="WP_089830556.1">
    <property type="nucleotide sequence ID" value="NZ_BJWI01000007.1"/>
</dbReference>
<keyword evidence="1" id="KW-0472">Membrane</keyword>
<keyword evidence="1" id="KW-1133">Transmembrane helix</keyword>
<evidence type="ECO:0000313" key="5">
    <source>
        <dbReference type="Proteomes" id="UP000321547"/>
    </source>
</evidence>
<dbReference type="AlphaFoldDB" id="A0A1I5MTY1"/>
<keyword evidence="1" id="KW-0812">Transmembrane</keyword>
<feature type="transmembrane region" description="Helical" evidence="1">
    <location>
        <begin position="29"/>
        <end position="46"/>
    </location>
</feature>
<sequence>MKVMIWLAVSVLLIWELVALRDIVGYSLFIQNSLIVLSSSYFFYLLDVHVSLAKVKRQLGLLMNKTSH</sequence>
<protein>
    <submittedName>
        <fullName evidence="3">Uncharacterized protein</fullName>
    </submittedName>
</protein>
<evidence type="ECO:0000313" key="4">
    <source>
        <dbReference type="Proteomes" id="UP000242243"/>
    </source>
</evidence>
<reference evidence="2 5" key="2">
    <citation type="submission" date="2019-07" db="EMBL/GenBank/DDBJ databases">
        <title>Whole genome shotgun sequence of Halolactibacillus halophilus NBRC 100868.</title>
        <authorList>
            <person name="Hosoyama A."/>
            <person name="Uohara A."/>
            <person name="Ohji S."/>
            <person name="Ichikawa N."/>
        </authorList>
    </citation>
    <scope>NUCLEOTIDE SEQUENCE [LARGE SCALE GENOMIC DNA]</scope>
    <source>
        <strain evidence="2 5">NBRC 100868</strain>
    </source>
</reference>
<organism evidence="3 4">
    <name type="scientific">Halolactibacillus halophilus</name>
    <dbReference type="NCBI Taxonomy" id="306540"/>
    <lineage>
        <taxon>Bacteria</taxon>
        <taxon>Bacillati</taxon>
        <taxon>Bacillota</taxon>
        <taxon>Bacilli</taxon>
        <taxon>Bacillales</taxon>
        <taxon>Bacillaceae</taxon>
        <taxon>Halolactibacillus</taxon>
    </lineage>
</organism>
<proteinExistence type="predicted"/>
<accession>A0A1I5MTY1</accession>
<evidence type="ECO:0000313" key="3">
    <source>
        <dbReference type="EMBL" id="SFP12481.1"/>
    </source>
</evidence>
<dbReference type="OrthoDB" id="2973099at2"/>
<reference evidence="3 4" key="1">
    <citation type="submission" date="2016-10" db="EMBL/GenBank/DDBJ databases">
        <authorList>
            <person name="de Groot N.N."/>
        </authorList>
    </citation>
    <scope>NUCLEOTIDE SEQUENCE [LARGE SCALE GENOMIC DNA]</scope>
    <source>
        <strain evidence="3 4">DSM 17073</strain>
    </source>
</reference>
<dbReference type="EMBL" id="FOXC01000006">
    <property type="protein sequence ID" value="SFP12481.1"/>
    <property type="molecule type" value="Genomic_DNA"/>
</dbReference>
<evidence type="ECO:0000256" key="1">
    <source>
        <dbReference type="SAM" id="Phobius"/>
    </source>
</evidence>
<evidence type="ECO:0000313" key="2">
    <source>
        <dbReference type="EMBL" id="GEM01250.1"/>
    </source>
</evidence>
<dbReference type="EMBL" id="BJWI01000007">
    <property type="protein sequence ID" value="GEM01250.1"/>
    <property type="molecule type" value="Genomic_DNA"/>
</dbReference>
<dbReference type="Proteomes" id="UP000321547">
    <property type="component" value="Unassembled WGS sequence"/>
</dbReference>